<dbReference type="Proteomes" id="UP000320239">
    <property type="component" value="Unassembled WGS sequence"/>
</dbReference>
<evidence type="ECO:0000259" key="5">
    <source>
        <dbReference type="Pfam" id="PF06722"/>
    </source>
</evidence>
<keyword evidence="4" id="KW-0732">Signal</keyword>
<proteinExistence type="inferred from homology"/>
<dbReference type="PANTHER" id="PTHR48050:SF13">
    <property type="entry name" value="STEROL 3-BETA-GLUCOSYLTRANSFERASE UGT80A2"/>
    <property type="match status" value="1"/>
</dbReference>
<dbReference type="RefSeq" id="WP_122979959.1">
    <property type="nucleotide sequence ID" value="NZ_BOMX01000150.1"/>
</dbReference>
<evidence type="ECO:0000256" key="1">
    <source>
        <dbReference type="ARBA" id="ARBA00006962"/>
    </source>
</evidence>
<protein>
    <submittedName>
        <fullName evidence="7">UDP:flavonoid glycosyltransferase YjiC (YdhE family)</fullName>
    </submittedName>
</protein>
<feature type="signal peptide" evidence="4">
    <location>
        <begin position="1"/>
        <end position="23"/>
    </location>
</feature>
<evidence type="ECO:0000259" key="6">
    <source>
        <dbReference type="Pfam" id="PF21036"/>
    </source>
</evidence>
<gene>
    <name evidence="7" type="ORF">FHX34_103864</name>
</gene>
<dbReference type="InterPro" id="IPR048284">
    <property type="entry name" value="EryCIII-like_N"/>
</dbReference>
<feature type="domain" description="Erythromycin biosynthesis protein CIII-like C-terminal" evidence="5">
    <location>
        <begin position="251"/>
        <end position="393"/>
    </location>
</feature>
<dbReference type="GO" id="GO:0017000">
    <property type="term" value="P:antibiotic biosynthetic process"/>
    <property type="evidence" value="ECO:0007669"/>
    <property type="project" value="UniProtKB-ARBA"/>
</dbReference>
<evidence type="ECO:0000256" key="4">
    <source>
        <dbReference type="SAM" id="SignalP"/>
    </source>
</evidence>
<dbReference type="SUPFAM" id="SSF53756">
    <property type="entry name" value="UDP-Glycosyltransferase/glycogen phosphorylase"/>
    <property type="match status" value="1"/>
</dbReference>
<dbReference type="Gene3D" id="3.40.50.2000">
    <property type="entry name" value="Glycogen Phosphorylase B"/>
    <property type="match status" value="2"/>
</dbReference>
<dbReference type="InterPro" id="IPR002213">
    <property type="entry name" value="UDP_glucos_trans"/>
</dbReference>
<accession>A0A561WBT9</accession>
<evidence type="ECO:0000256" key="2">
    <source>
        <dbReference type="ARBA" id="ARBA00022676"/>
    </source>
</evidence>
<evidence type="ECO:0000313" key="7">
    <source>
        <dbReference type="EMBL" id="TWG21326.1"/>
    </source>
</evidence>
<dbReference type="GO" id="GO:0008194">
    <property type="term" value="F:UDP-glycosyltransferase activity"/>
    <property type="evidence" value="ECO:0007669"/>
    <property type="project" value="InterPro"/>
</dbReference>
<dbReference type="AlphaFoldDB" id="A0A561WBT9"/>
<dbReference type="Pfam" id="PF06722">
    <property type="entry name" value="EryCIII-like_C"/>
    <property type="match status" value="1"/>
</dbReference>
<dbReference type="CDD" id="cd03784">
    <property type="entry name" value="GT1_Gtf-like"/>
    <property type="match status" value="1"/>
</dbReference>
<dbReference type="InterPro" id="IPR050426">
    <property type="entry name" value="Glycosyltransferase_28"/>
</dbReference>
<evidence type="ECO:0000256" key="3">
    <source>
        <dbReference type="ARBA" id="ARBA00022679"/>
    </source>
</evidence>
<dbReference type="InterPro" id="IPR010610">
    <property type="entry name" value="EryCIII-like_C"/>
</dbReference>
<feature type="domain" description="Erythromycin biosynthesis protein CIII-like N-terminal" evidence="6">
    <location>
        <begin position="22"/>
        <end position="234"/>
    </location>
</feature>
<dbReference type="EMBL" id="VIWY01000003">
    <property type="protein sequence ID" value="TWG21326.1"/>
    <property type="molecule type" value="Genomic_DNA"/>
</dbReference>
<keyword evidence="3 7" id="KW-0808">Transferase</keyword>
<organism evidence="7 8">
    <name type="scientific">Actinoplanes teichomyceticus</name>
    <dbReference type="NCBI Taxonomy" id="1867"/>
    <lineage>
        <taxon>Bacteria</taxon>
        <taxon>Bacillati</taxon>
        <taxon>Actinomycetota</taxon>
        <taxon>Actinomycetes</taxon>
        <taxon>Micromonosporales</taxon>
        <taxon>Micromonosporaceae</taxon>
        <taxon>Actinoplanes</taxon>
    </lineage>
</organism>
<comment type="caution">
    <text evidence="7">The sequence shown here is derived from an EMBL/GenBank/DDBJ whole genome shotgun (WGS) entry which is preliminary data.</text>
</comment>
<keyword evidence="8" id="KW-1185">Reference proteome</keyword>
<feature type="chain" id="PRO_5021925087" evidence="4">
    <location>
        <begin position="24"/>
        <end position="396"/>
    </location>
</feature>
<dbReference type="GO" id="GO:0016758">
    <property type="term" value="F:hexosyltransferase activity"/>
    <property type="evidence" value="ECO:0007669"/>
    <property type="project" value="UniProtKB-ARBA"/>
</dbReference>
<reference evidence="7 8" key="1">
    <citation type="submission" date="2019-06" db="EMBL/GenBank/DDBJ databases">
        <title>Sequencing the genomes of 1000 actinobacteria strains.</title>
        <authorList>
            <person name="Klenk H.-P."/>
        </authorList>
    </citation>
    <scope>NUCLEOTIDE SEQUENCE [LARGE SCALE GENOMIC DNA]</scope>
    <source>
        <strain evidence="7 8">DSM 43866</strain>
    </source>
</reference>
<dbReference type="OrthoDB" id="3863369at2"/>
<sequence length="396" mass="41833">MRVLFLPLAIPSHAFLMTPLAWAFRSAGHDVRVASQRRVLPAITQAGLPAVEVGGDSDFQSEAVGFLRQRPQQLHHADGRGAPGAGPTEPWIRTAEACAADLVALGEAWLPDLVVADSMVYAGPLLAEVLKVPFVRFSWGPDWPKTGLGMGGRHVDDHEPVRWPQRLLELYRRYGARAEQDTAAVTIDPFPAALQIPGLAGRLSVRPVPYNGSGTVPGWLAEPPRRPRICVTWGTNTTVYMGDRGFLVPTILDGLAGLNAEIVLALSQGDRDRLGELPAGARVVSGLPLDQLLPTCSAMVSQGGAAGLITAAVLGVPQIAVPMMADQPTNARLLAESGAGIALQPDRLDAAAVRAAAQQLLTGSGPRAAAERLSREIEQLPAPSAVVDRLTALARA</sequence>
<name>A0A561WBT9_ACTTI</name>
<evidence type="ECO:0000313" key="8">
    <source>
        <dbReference type="Proteomes" id="UP000320239"/>
    </source>
</evidence>
<keyword evidence="2" id="KW-0328">Glycosyltransferase</keyword>
<dbReference type="PANTHER" id="PTHR48050">
    <property type="entry name" value="STEROL 3-BETA-GLUCOSYLTRANSFERASE"/>
    <property type="match status" value="1"/>
</dbReference>
<dbReference type="Pfam" id="PF21036">
    <property type="entry name" value="EryCIII-like_N"/>
    <property type="match status" value="1"/>
</dbReference>
<comment type="similarity">
    <text evidence="1">Belongs to the glycosyltransferase 28 family.</text>
</comment>